<protein>
    <recommendedName>
        <fullName evidence="3">Dihydrofolate reductase</fullName>
    </recommendedName>
</protein>
<dbReference type="InterPro" id="IPR050765">
    <property type="entry name" value="Riboflavin_Biosynth_HTPR"/>
</dbReference>
<dbReference type="AlphaFoldDB" id="A0A934TKY2"/>
<name>A0A934TKY2_9RHOB</name>
<dbReference type="PANTHER" id="PTHR38011:SF11">
    <property type="entry name" value="2,5-DIAMINO-6-RIBOSYLAMINO-4(3H)-PYRIMIDINONE 5'-PHOSPHATE REDUCTASE"/>
    <property type="match status" value="1"/>
</dbReference>
<keyword evidence="2" id="KW-1185">Reference proteome</keyword>
<dbReference type="RefSeq" id="WP_201157482.1">
    <property type="nucleotide sequence ID" value="NZ_NHSD01000271.1"/>
</dbReference>
<dbReference type="SUPFAM" id="SSF53597">
    <property type="entry name" value="Dihydrofolate reductase-like"/>
    <property type="match status" value="1"/>
</dbReference>
<dbReference type="EMBL" id="NHSD01000271">
    <property type="protein sequence ID" value="MBK5927727.1"/>
    <property type="molecule type" value="Genomic_DNA"/>
</dbReference>
<organism evidence="1 2">
    <name type="scientific">Rhodobaculum claviforme</name>
    <dbReference type="NCBI Taxonomy" id="1549854"/>
    <lineage>
        <taxon>Bacteria</taxon>
        <taxon>Pseudomonadati</taxon>
        <taxon>Pseudomonadota</taxon>
        <taxon>Alphaproteobacteria</taxon>
        <taxon>Rhodobacterales</taxon>
        <taxon>Paracoccaceae</taxon>
        <taxon>Rhodobaculum</taxon>
    </lineage>
</organism>
<accession>A0A934TKY2</accession>
<evidence type="ECO:0000313" key="2">
    <source>
        <dbReference type="Proteomes" id="UP000706333"/>
    </source>
</evidence>
<dbReference type="InterPro" id="IPR024072">
    <property type="entry name" value="DHFR-like_dom_sf"/>
</dbReference>
<dbReference type="Gene3D" id="3.40.430.10">
    <property type="entry name" value="Dihydrofolate Reductase, subunit A"/>
    <property type="match status" value="1"/>
</dbReference>
<sequence>MPRPHFTLTVATSLDGLIARAPDDAPHLWASAEEQALFFADVAAADWGVMGRNTHTVADRPDRRRIVFSSRGGGWMRPTQLWLDPAGLTPGDLARRVAGVRALGNGLILGGTAVHDWFLDHRAIDRVHLTVEPVRFGTGLPLFSRHPGPAEDVLASLGFRRTASRVLNAAGTRHSIWEPQAG</sequence>
<gene>
    <name evidence="1" type="ORF">CCR87_10375</name>
</gene>
<dbReference type="Proteomes" id="UP000706333">
    <property type="component" value="Unassembled WGS sequence"/>
</dbReference>
<evidence type="ECO:0000313" key="1">
    <source>
        <dbReference type="EMBL" id="MBK5927727.1"/>
    </source>
</evidence>
<proteinExistence type="predicted"/>
<reference evidence="1" key="2">
    <citation type="journal article" date="2020" name="Microorganisms">
        <title>Osmotic Adaptation and Compatible Solute Biosynthesis of Phototrophic Bacteria as Revealed from Genome Analyses.</title>
        <authorList>
            <person name="Imhoff J.F."/>
            <person name="Rahn T."/>
            <person name="Kunzel S."/>
            <person name="Keller A."/>
            <person name="Neulinger S.C."/>
        </authorList>
    </citation>
    <scope>NUCLEOTIDE SEQUENCE</scope>
    <source>
        <strain evidence="1">LMG 28126</strain>
    </source>
</reference>
<dbReference type="PANTHER" id="PTHR38011">
    <property type="entry name" value="DIHYDROFOLATE REDUCTASE FAMILY PROTEIN (AFU_ORTHOLOGUE AFUA_8G06820)"/>
    <property type="match status" value="1"/>
</dbReference>
<comment type="caution">
    <text evidence="1">The sequence shown here is derived from an EMBL/GenBank/DDBJ whole genome shotgun (WGS) entry which is preliminary data.</text>
</comment>
<evidence type="ECO:0008006" key="3">
    <source>
        <dbReference type="Google" id="ProtNLM"/>
    </source>
</evidence>
<reference evidence="1" key="1">
    <citation type="submission" date="2017-05" db="EMBL/GenBank/DDBJ databases">
        <authorList>
            <person name="Imhoff J.F."/>
            <person name="Rahn T."/>
            <person name="Kuenzel S."/>
            <person name="Neulinger S.C."/>
        </authorList>
    </citation>
    <scope>NUCLEOTIDE SEQUENCE</scope>
    <source>
        <strain evidence="1">LMG 28126</strain>
    </source>
</reference>